<dbReference type="InterPro" id="IPR036779">
    <property type="entry name" value="LysM_dom_sf"/>
</dbReference>
<evidence type="ECO:0000313" key="3">
    <source>
        <dbReference type="EMBL" id="KJY54730.1"/>
    </source>
</evidence>
<dbReference type="PATRIC" id="fig|1218507.3.peg.54"/>
<proteinExistence type="predicted"/>
<comment type="caution">
    <text evidence="3">The sequence shown here is derived from an EMBL/GenBank/DDBJ whole genome shotgun (WGS) entry which is preliminary data.</text>
</comment>
<dbReference type="Gene3D" id="1.10.530.10">
    <property type="match status" value="1"/>
</dbReference>
<evidence type="ECO:0000313" key="4">
    <source>
        <dbReference type="Proteomes" id="UP000033531"/>
    </source>
</evidence>
<dbReference type="HOGENOM" id="CLU_077123_0_1_9"/>
<protein>
    <recommendedName>
        <fullName evidence="2">LysM domain-containing protein</fullName>
    </recommendedName>
</protein>
<dbReference type="OrthoDB" id="2314263at2"/>
<evidence type="ECO:0000256" key="1">
    <source>
        <dbReference type="SAM" id="MobiDB-lite"/>
    </source>
</evidence>
<dbReference type="Gene3D" id="3.10.350.10">
    <property type="entry name" value="LysM domain"/>
    <property type="match status" value="1"/>
</dbReference>
<feature type="domain" description="LysM" evidence="2">
    <location>
        <begin position="59"/>
        <end position="104"/>
    </location>
</feature>
<dbReference type="PROSITE" id="PS51782">
    <property type="entry name" value="LYSM"/>
    <property type="match status" value="1"/>
</dbReference>
<dbReference type="SUPFAM" id="SSF54106">
    <property type="entry name" value="LysM domain"/>
    <property type="match status" value="1"/>
</dbReference>
<gene>
    <name evidence="3" type="ORF">JF74_19080</name>
</gene>
<evidence type="ECO:0000259" key="2">
    <source>
        <dbReference type="PROSITE" id="PS51782"/>
    </source>
</evidence>
<dbReference type="Pfam" id="PF01476">
    <property type="entry name" value="LysM"/>
    <property type="match status" value="1"/>
</dbReference>
<geneLocation type="plasmid" evidence="3">
    <name>pHma8p1</name>
</geneLocation>
<dbReference type="SMART" id="SM00257">
    <property type="entry name" value="LysM"/>
    <property type="match status" value="1"/>
</dbReference>
<organism evidence="3 4">
    <name type="scientific">Lactobacillus melliventris</name>
    <dbReference type="NCBI Taxonomy" id="1218507"/>
    <lineage>
        <taxon>Bacteria</taxon>
        <taxon>Bacillati</taxon>
        <taxon>Bacillota</taxon>
        <taxon>Bacilli</taxon>
        <taxon>Lactobacillales</taxon>
        <taxon>Lactobacillaceae</taxon>
        <taxon>Lactobacillus</taxon>
    </lineage>
</organism>
<keyword evidence="3" id="KW-0614">Plasmid</keyword>
<dbReference type="RefSeq" id="WP_052724689.1">
    <property type="nucleotide sequence ID" value="NZ_JBHTMT010000007.1"/>
</dbReference>
<dbReference type="Proteomes" id="UP000033531">
    <property type="component" value="Unassembled WGS sequence"/>
</dbReference>
<feature type="compositionally biased region" description="Polar residues" evidence="1">
    <location>
        <begin position="111"/>
        <end position="135"/>
    </location>
</feature>
<dbReference type="CDD" id="cd00118">
    <property type="entry name" value="LysM"/>
    <property type="match status" value="1"/>
</dbReference>
<dbReference type="InterPro" id="IPR018392">
    <property type="entry name" value="LysM"/>
</dbReference>
<dbReference type="AlphaFoldDB" id="A0A0F4L7Y0"/>
<feature type="region of interest" description="Disordered" evidence="1">
    <location>
        <begin position="105"/>
        <end position="135"/>
    </location>
</feature>
<reference evidence="3 4" key="1">
    <citation type="submission" date="2015-01" db="EMBL/GenBank/DDBJ databases">
        <title>Comparative genomics of the lactic acid bacteria isolated from the honey bee gut.</title>
        <authorList>
            <person name="Ellegaard K.M."/>
            <person name="Tamarit D."/>
            <person name="Javelind E."/>
            <person name="Olofsson T."/>
            <person name="Andersson S.G."/>
            <person name="Vasquez A."/>
        </authorList>
    </citation>
    <scope>NUCLEOTIDE SEQUENCE [LARGE SCALE GENOMIC DNA]</scope>
    <source>
        <strain evidence="3 4">Hma8</strain>
        <plasmid evidence="3">pHma8p1</plasmid>
    </source>
</reference>
<dbReference type="EMBL" id="JXLI01000019">
    <property type="protein sequence ID" value="KJY54730.1"/>
    <property type="molecule type" value="Genomic_DNA"/>
</dbReference>
<sequence length="228" mass="25887">MEIKFSKKGRTLLFLGGSAMLMVGETQSHDTAIATTQKSNLNKTYEKTNFNKNKKKKVKLVRVKYGDTTWDIAQKYDSSVQQIVNDNKLENGGNLIHVNDELKVRPHSGKSVPNSIQQKYDSSRSNYDSSQTANVNDSTSININKETKSIFLSNEKEAKEWIAQRESGGSYTARNPSSGAYGRYQLTPDKLQGDYSAANQERTADTYVKARYGSWQNAKQFWMVHNWY</sequence>
<accession>A0A0F4L7Y0</accession>
<name>A0A0F4L7Y0_9LACO</name>